<dbReference type="RefSeq" id="WP_030005057.1">
    <property type="nucleotide sequence ID" value="NC_022549.1"/>
</dbReference>
<dbReference type="SMART" id="SM00862">
    <property type="entry name" value="Trans_reg_C"/>
    <property type="match status" value="1"/>
</dbReference>
<feature type="domain" description="Response regulatory" evidence="4">
    <location>
        <begin position="3"/>
        <end position="116"/>
    </location>
</feature>
<name>U4KP43_9MOLU</name>
<dbReference type="Gene3D" id="1.10.10.10">
    <property type="entry name" value="Winged helix-like DNA-binding domain superfamily/Winged helix DNA-binding domain"/>
    <property type="match status" value="1"/>
</dbReference>
<evidence type="ECO:0000259" key="5">
    <source>
        <dbReference type="PROSITE" id="PS51755"/>
    </source>
</evidence>
<gene>
    <name evidence="6" type="primary">ycbL</name>
    <name evidence="6" type="ORF">BN85311760</name>
</gene>
<organism evidence="6 7">
    <name type="scientific">Acholeplasma brassicae</name>
    <dbReference type="NCBI Taxonomy" id="61635"/>
    <lineage>
        <taxon>Bacteria</taxon>
        <taxon>Bacillati</taxon>
        <taxon>Mycoplasmatota</taxon>
        <taxon>Mollicutes</taxon>
        <taxon>Acholeplasmatales</taxon>
        <taxon>Acholeplasmataceae</taxon>
        <taxon>Acholeplasma</taxon>
    </lineage>
</organism>
<comment type="caution">
    <text evidence="2">Lacks conserved residue(s) required for the propagation of feature annotation.</text>
</comment>
<keyword evidence="1 3" id="KW-0238">DNA-binding</keyword>
<dbReference type="KEGG" id="abra:BN85311760"/>
<dbReference type="InterPro" id="IPR001867">
    <property type="entry name" value="OmpR/PhoB-type_DNA-bd"/>
</dbReference>
<evidence type="ECO:0000256" key="3">
    <source>
        <dbReference type="PROSITE-ProRule" id="PRU01091"/>
    </source>
</evidence>
<dbReference type="PROSITE" id="PS50110">
    <property type="entry name" value="RESPONSE_REGULATORY"/>
    <property type="match status" value="1"/>
</dbReference>
<evidence type="ECO:0000313" key="7">
    <source>
        <dbReference type="Proteomes" id="UP000032737"/>
    </source>
</evidence>
<accession>U4KP43</accession>
<dbReference type="SUPFAM" id="SSF52172">
    <property type="entry name" value="CheY-like"/>
    <property type="match status" value="1"/>
</dbReference>
<feature type="domain" description="OmpR/PhoB-type" evidence="5">
    <location>
        <begin position="126"/>
        <end position="224"/>
    </location>
</feature>
<dbReference type="InterPro" id="IPR036388">
    <property type="entry name" value="WH-like_DNA-bd_sf"/>
</dbReference>
<dbReference type="GO" id="GO:0000160">
    <property type="term" value="P:phosphorelay signal transduction system"/>
    <property type="evidence" value="ECO:0007669"/>
    <property type="project" value="InterPro"/>
</dbReference>
<dbReference type="Proteomes" id="UP000032737">
    <property type="component" value="Chromosome"/>
</dbReference>
<keyword evidence="7" id="KW-1185">Reference proteome</keyword>
<dbReference type="AlphaFoldDB" id="U4KP43"/>
<dbReference type="STRING" id="61635.BN85311760"/>
<evidence type="ECO:0000256" key="1">
    <source>
        <dbReference type="ARBA" id="ARBA00023125"/>
    </source>
</evidence>
<reference evidence="6 7" key="1">
    <citation type="journal article" date="2013" name="J. Mol. Microbiol. Biotechnol.">
        <title>Analysis of the Complete Genomes of Acholeplasma brassicae , A. palmae and A. laidlawii and Their Comparison to the Obligate Parasites from ' Candidatus Phytoplasma'.</title>
        <authorList>
            <person name="Kube M."/>
            <person name="Siewert C."/>
            <person name="Migdoll A.M."/>
            <person name="Duduk B."/>
            <person name="Holz S."/>
            <person name="Rabus R."/>
            <person name="Seemuller E."/>
            <person name="Mitrovic J."/>
            <person name="Muller I."/>
            <person name="Buttner C."/>
            <person name="Reinhardt R."/>
        </authorList>
    </citation>
    <scope>NUCLEOTIDE SEQUENCE [LARGE SCALE GENOMIC DNA]</scope>
    <source>
        <strain evidence="7">0502</strain>
    </source>
</reference>
<protein>
    <submittedName>
        <fullName evidence="6">Uncharacterized sensory transduction protein</fullName>
    </submittedName>
</protein>
<evidence type="ECO:0000259" key="4">
    <source>
        <dbReference type="PROSITE" id="PS50110"/>
    </source>
</evidence>
<dbReference type="InterPro" id="IPR001789">
    <property type="entry name" value="Sig_transdc_resp-reg_receiver"/>
</dbReference>
<evidence type="ECO:0000313" key="6">
    <source>
        <dbReference type="EMBL" id="CCV66197.1"/>
    </source>
</evidence>
<dbReference type="PROSITE" id="PS51755">
    <property type="entry name" value="OMPR_PHOB"/>
    <property type="match status" value="1"/>
</dbReference>
<dbReference type="SUPFAM" id="SSF46894">
    <property type="entry name" value="C-terminal effector domain of the bipartite response regulators"/>
    <property type="match status" value="1"/>
</dbReference>
<dbReference type="InterPro" id="IPR016032">
    <property type="entry name" value="Sig_transdc_resp-reg_C-effctor"/>
</dbReference>
<dbReference type="EMBL" id="FO681348">
    <property type="protein sequence ID" value="CCV66197.1"/>
    <property type="molecule type" value="Genomic_DNA"/>
</dbReference>
<dbReference type="CDD" id="cd00383">
    <property type="entry name" value="trans_reg_C"/>
    <property type="match status" value="1"/>
</dbReference>
<dbReference type="Pfam" id="PF00486">
    <property type="entry name" value="Trans_reg_C"/>
    <property type="match status" value="1"/>
</dbReference>
<dbReference type="InterPro" id="IPR011006">
    <property type="entry name" value="CheY-like_superfamily"/>
</dbReference>
<feature type="DNA-binding region" description="OmpR/PhoB-type" evidence="3">
    <location>
        <begin position="126"/>
        <end position="224"/>
    </location>
</feature>
<dbReference type="HOGENOM" id="CLU_1207688_0_0_14"/>
<dbReference type="GO" id="GO:0006355">
    <property type="term" value="P:regulation of DNA-templated transcription"/>
    <property type="evidence" value="ECO:0007669"/>
    <property type="project" value="InterPro"/>
</dbReference>
<dbReference type="GO" id="GO:0003677">
    <property type="term" value="F:DNA binding"/>
    <property type="evidence" value="ECO:0007669"/>
    <property type="project" value="UniProtKB-UniRule"/>
</dbReference>
<proteinExistence type="predicted"/>
<evidence type="ECO:0000256" key="2">
    <source>
        <dbReference type="PROSITE-ProRule" id="PRU00169"/>
    </source>
</evidence>
<dbReference type="OrthoDB" id="9790442at2"/>
<sequence>MKNILLICRDFRYFAALIDHFEKDKFQFRVENYSFIEKLLQDDQLYDFVFLELDETYDDNIKMISFINDEYLAPLFVFSRDDHELEKKAYHDQGAEGYIEIPFSSLIVSARVKAIVDFMDKKRNNSYTFKIGPLSIDIRNRTIYNYNKKMKLTIVESKILKILLENIGSVVPKDLIINYAWQNDRSATDNALGIQITRLRNKLHFSSEFEVIETIWGTGYKLNSLKDYE</sequence>